<accession>A0A834JU94</accession>
<dbReference type="AlphaFoldDB" id="A0A834JU94"/>
<sequence length="175" mass="20822">MKILELKDELKRRKLKAGRKDETVYKDGKESTYRGRKDVLIRKRRAEIPDLWGSRNQMGYMAGLISAKFRLNCSKKNFVGRKFPVLNENVLEERNCEVLADLGRFFEKETWFTDIWGQRIIWRNPLGKVFSSRNDNYQEGWQQYMSRSRDVPSELGVDKSFVDTICRHICKQEDF</sequence>
<protein>
    <submittedName>
        <fullName evidence="1">Uncharacterized protein</fullName>
    </submittedName>
</protein>
<organism evidence="1 2">
    <name type="scientific">Vespula pensylvanica</name>
    <name type="common">Western yellow jacket</name>
    <name type="synonym">Wasp</name>
    <dbReference type="NCBI Taxonomy" id="30213"/>
    <lineage>
        <taxon>Eukaryota</taxon>
        <taxon>Metazoa</taxon>
        <taxon>Ecdysozoa</taxon>
        <taxon>Arthropoda</taxon>
        <taxon>Hexapoda</taxon>
        <taxon>Insecta</taxon>
        <taxon>Pterygota</taxon>
        <taxon>Neoptera</taxon>
        <taxon>Endopterygota</taxon>
        <taxon>Hymenoptera</taxon>
        <taxon>Apocrita</taxon>
        <taxon>Aculeata</taxon>
        <taxon>Vespoidea</taxon>
        <taxon>Vespidae</taxon>
        <taxon>Vespinae</taxon>
        <taxon>Vespula</taxon>
    </lineage>
</organism>
<comment type="caution">
    <text evidence="1">The sequence shown here is derived from an EMBL/GenBank/DDBJ whole genome shotgun (WGS) entry which is preliminary data.</text>
</comment>
<evidence type="ECO:0000313" key="2">
    <source>
        <dbReference type="Proteomes" id="UP000600918"/>
    </source>
</evidence>
<name>A0A834JU94_VESPE</name>
<keyword evidence="2" id="KW-1185">Reference proteome</keyword>
<reference evidence="1" key="1">
    <citation type="journal article" date="2020" name="G3 (Bethesda)">
        <title>High-Quality Assemblies for Three Invasive Social Wasps from the &lt;i&gt;Vespula&lt;/i&gt; Genus.</title>
        <authorList>
            <person name="Harrop T.W.R."/>
            <person name="Guhlin J."/>
            <person name="McLaughlin G.M."/>
            <person name="Permina E."/>
            <person name="Stockwell P."/>
            <person name="Gilligan J."/>
            <person name="Le Lec M.F."/>
            <person name="Gruber M.A.M."/>
            <person name="Quinn O."/>
            <person name="Lovegrove M."/>
            <person name="Duncan E.J."/>
            <person name="Remnant E.J."/>
            <person name="Van Eeckhoven J."/>
            <person name="Graham B."/>
            <person name="Knapp R.A."/>
            <person name="Langford K.W."/>
            <person name="Kronenberg Z."/>
            <person name="Press M.O."/>
            <person name="Eacker S.M."/>
            <person name="Wilson-Rankin E.E."/>
            <person name="Purcell J."/>
            <person name="Lester P.J."/>
            <person name="Dearden P.K."/>
        </authorList>
    </citation>
    <scope>NUCLEOTIDE SEQUENCE</scope>
    <source>
        <strain evidence="1">Volc-1</strain>
    </source>
</reference>
<dbReference type="EMBL" id="JACSDY010000021">
    <property type="protein sequence ID" value="KAF7394477.1"/>
    <property type="molecule type" value="Genomic_DNA"/>
</dbReference>
<dbReference type="Proteomes" id="UP000600918">
    <property type="component" value="Unassembled WGS sequence"/>
</dbReference>
<proteinExistence type="predicted"/>
<evidence type="ECO:0000313" key="1">
    <source>
        <dbReference type="EMBL" id="KAF7394477.1"/>
    </source>
</evidence>
<gene>
    <name evidence="1" type="ORF">H0235_017072</name>
</gene>